<keyword evidence="7 9" id="KW-0811">Translocation</keyword>
<keyword evidence="3 9" id="KW-1003">Cell membrane</keyword>
<evidence type="ECO:0000256" key="7">
    <source>
        <dbReference type="ARBA" id="ARBA00023010"/>
    </source>
</evidence>
<evidence type="ECO:0000256" key="4">
    <source>
        <dbReference type="ARBA" id="ARBA00022692"/>
    </source>
</evidence>
<dbReference type="Pfam" id="PF02416">
    <property type="entry name" value="TatA_B_E"/>
    <property type="match status" value="1"/>
</dbReference>
<dbReference type="Proteomes" id="UP000546464">
    <property type="component" value="Unassembled WGS sequence"/>
</dbReference>
<feature type="compositionally biased region" description="Low complexity" evidence="10">
    <location>
        <begin position="82"/>
        <end position="93"/>
    </location>
</feature>
<comment type="subcellular location">
    <subcellularLocation>
        <location evidence="1 9">Cell membrane</location>
        <topology evidence="1 9">Single-pass membrane protein</topology>
    </subcellularLocation>
</comment>
<evidence type="ECO:0000256" key="10">
    <source>
        <dbReference type="SAM" id="MobiDB-lite"/>
    </source>
</evidence>
<protein>
    <recommendedName>
        <fullName evidence="9">Sec-independent protein translocase protein TatA</fullName>
    </recommendedName>
</protein>
<comment type="caution">
    <text evidence="11">The sequence shown here is derived from an EMBL/GenBank/DDBJ whole genome shotgun (WGS) entry which is preliminary data.</text>
</comment>
<keyword evidence="8 9" id="KW-0472">Membrane</keyword>
<name>A0A842HCG9_9BACT</name>
<dbReference type="GO" id="GO:0033281">
    <property type="term" value="C:TAT protein transport complex"/>
    <property type="evidence" value="ECO:0007669"/>
    <property type="project" value="UniProtKB-UniRule"/>
</dbReference>
<dbReference type="Gene3D" id="1.20.5.3310">
    <property type="match status" value="1"/>
</dbReference>
<keyword evidence="4 9" id="KW-0812">Transmembrane</keyword>
<evidence type="ECO:0000256" key="5">
    <source>
        <dbReference type="ARBA" id="ARBA00022927"/>
    </source>
</evidence>
<comment type="subunit">
    <text evidence="9">Forms a complex with TatC.</text>
</comment>
<keyword evidence="2 9" id="KW-0813">Transport</keyword>
<dbReference type="PANTHER" id="PTHR42982">
    <property type="entry name" value="SEC-INDEPENDENT PROTEIN TRANSLOCASE PROTEIN TATA"/>
    <property type="match status" value="1"/>
</dbReference>
<comment type="similarity">
    <text evidence="9">Belongs to the TatA/E family.</text>
</comment>
<reference evidence="11 12" key="1">
    <citation type="submission" date="2020-07" db="EMBL/GenBank/DDBJ databases">
        <authorList>
            <person name="Feng X."/>
        </authorList>
    </citation>
    <scope>NUCLEOTIDE SEQUENCE [LARGE SCALE GENOMIC DNA]</scope>
    <source>
        <strain evidence="11 12">JCM31066</strain>
    </source>
</reference>
<dbReference type="RefSeq" id="WP_185674253.1">
    <property type="nucleotide sequence ID" value="NZ_JACHVB010000012.1"/>
</dbReference>
<evidence type="ECO:0000256" key="1">
    <source>
        <dbReference type="ARBA" id="ARBA00004162"/>
    </source>
</evidence>
<dbReference type="InterPro" id="IPR003369">
    <property type="entry name" value="TatA/B/E"/>
</dbReference>
<evidence type="ECO:0000256" key="3">
    <source>
        <dbReference type="ARBA" id="ARBA00022475"/>
    </source>
</evidence>
<proteinExistence type="inferred from homology"/>
<evidence type="ECO:0000256" key="2">
    <source>
        <dbReference type="ARBA" id="ARBA00022448"/>
    </source>
</evidence>
<accession>A0A842HCG9</accession>
<sequence>MQNLGWQEILLILIIILLLFGAKRLPELAKGLGKSMKEFKKATQEAESTFKQALEEEDNKQQSARRENPAPRPVETPKAPESSETTSSETTQR</sequence>
<evidence type="ECO:0000256" key="9">
    <source>
        <dbReference type="HAMAP-Rule" id="MF_00236"/>
    </source>
</evidence>
<evidence type="ECO:0000256" key="6">
    <source>
        <dbReference type="ARBA" id="ARBA00022989"/>
    </source>
</evidence>
<dbReference type="EMBL" id="JACHVB010000012">
    <property type="protein sequence ID" value="MBC2593091.1"/>
    <property type="molecule type" value="Genomic_DNA"/>
</dbReference>
<dbReference type="NCBIfam" id="NF011430">
    <property type="entry name" value="PRK14861.1"/>
    <property type="match status" value="1"/>
</dbReference>
<dbReference type="GO" id="GO:0043953">
    <property type="term" value="P:protein transport by the Tat complex"/>
    <property type="evidence" value="ECO:0007669"/>
    <property type="project" value="UniProtKB-UniRule"/>
</dbReference>
<organism evidence="11 12">
    <name type="scientific">Ruficoccus amylovorans</name>
    <dbReference type="NCBI Taxonomy" id="1804625"/>
    <lineage>
        <taxon>Bacteria</taxon>
        <taxon>Pseudomonadati</taxon>
        <taxon>Verrucomicrobiota</taxon>
        <taxon>Opitutia</taxon>
        <taxon>Puniceicoccales</taxon>
        <taxon>Cerasicoccaceae</taxon>
        <taxon>Ruficoccus</taxon>
    </lineage>
</organism>
<feature type="region of interest" description="Disordered" evidence="10">
    <location>
        <begin position="42"/>
        <end position="93"/>
    </location>
</feature>
<gene>
    <name evidence="9" type="primary">tatA</name>
    <name evidence="11" type="ORF">H5P28_02340</name>
</gene>
<dbReference type="NCBIfam" id="TIGR01411">
    <property type="entry name" value="tatAE"/>
    <property type="match status" value="1"/>
</dbReference>
<keyword evidence="5 9" id="KW-0653">Protein transport</keyword>
<keyword evidence="12" id="KW-1185">Reference proteome</keyword>
<dbReference type="GO" id="GO:0008320">
    <property type="term" value="F:protein transmembrane transporter activity"/>
    <property type="evidence" value="ECO:0007669"/>
    <property type="project" value="UniProtKB-UniRule"/>
</dbReference>
<dbReference type="HAMAP" id="MF_00236">
    <property type="entry name" value="TatA_E"/>
    <property type="match status" value="1"/>
</dbReference>
<evidence type="ECO:0000313" key="11">
    <source>
        <dbReference type="EMBL" id="MBC2593091.1"/>
    </source>
</evidence>
<keyword evidence="6 9" id="KW-1133">Transmembrane helix</keyword>
<dbReference type="PRINTS" id="PR01506">
    <property type="entry name" value="TATBPROTEIN"/>
</dbReference>
<evidence type="ECO:0000313" key="12">
    <source>
        <dbReference type="Proteomes" id="UP000546464"/>
    </source>
</evidence>
<evidence type="ECO:0000256" key="8">
    <source>
        <dbReference type="ARBA" id="ARBA00023136"/>
    </source>
</evidence>
<dbReference type="InterPro" id="IPR006312">
    <property type="entry name" value="TatA/E"/>
</dbReference>
<comment type="function">
    <text evidence="9">Part of the twin-arginine translocation (Tat) system that transports large folded proteins containing a characteristic twin-arginine motif in their signal peptide across membranes. TatA could form the protein-conducting channel of the Tat system.</text>
</comment>
<dbReference type="PANTHER" id="PTHR42982:SF1">
    <property type="entry name" value="SEC-INDEPENDENT PROTEIN TRANSLOCASE PROTEIN TATA"/>
    <property type="match status" value="1"/>
</dbReference>
<dbReference type="AlphaFoldDB" id="A0A842HCG9"/>